<dbReference type="GO" id="GO:0016020">
    <property type="term" value="C:membrane"/>
    <property type="evidence" value="ECO:0007669"/>
    <property type="project" value="InterPro"/>
</dbReference>
<dbReference type="GO" id="GO:0042773">
    <property type="term" value="P:ATP synthesis coupled electron transport"/>
    <property type="evidence" value="ECO:0007669"/>
    <property type="project" value="InterPro"/>
</dbReference>
<protein>
    <recommendedName>
        <fullName evidence="9">NADP oxidoreductase</fullName>
    </recommendedName>
</protein>
<dbReference type="GO" id="GO:0046872">
    <property type="term" value="F:metal ion binding"/>
    <property type="evidence" value="ECO:0007669"/>
    <property type="project" value="UniProtKB-KW"/>
</dbReference>
<dbReference type="Gene3D" id="3.10.20.740">
    <property type="match status" value="1"/>
</dbReference>
<dbReference type="Pfam" id="PF22117">
    <property type="entry name" value="Fer4_Nqo3"/>
    <property type="match status" value="1"/>
</dbReference>
<evidence type="ECO:0000259" key="7">
    <source>
        <dbReference type="PROSITE" id="PS51839"/>
    </source>
</evidence>
<reference evidence="8" key="1">
    <citation type="submission" date="2018-06" db="EMBL/GenBank/DDBJ databases">
        <authorList>
            <person name="Zhirakovskaya E."/>
        </authorList>
    </citation>
    <scope>NUCLEOTIDE SEQUENCE</scope>
</reference>
<dbReference type="EMBL" id="UOET01000028">
    <property type="protein sequence ID" value="VAW26421.1"/>
    <property type="molecule type" value="Genomic_DNA"/>
</dbReference>
<keyword evidence="3" id="KW-0479">Metal-binding</keyword>
<evidence type="ECO:0000256" key="4">
    <source>
        <dbReference type="ARBA" id="ARBA00023004"/>
    </source>
</evidence>
<dbReference type="PIRSF" id="PIRSF000309">
    <property type="entry name" value="NAD_red_hyd_HoxU"/>
    <property type="match status" value="1"/>
</dbReference>
<proteinExistence type="predicted"/>
<dbReference type="InterPro" id="IPR054351">
    <property type="entry name" value="NADH_UbQ_OxRdtase_ferredoxin"/>
</dbReference>
<dbReference type="InterPro" id="IPR019574">
    <property type="entry name" value="NADH_UbQ_OxRdtase_Gsu_4Fe4S-bd"/>
</dbReference>
<gene>
    <name evidence="8" type="ORF">MNBD_BACTEROID07-782</name>
</gene>
<dbReference type="Pfam" id="PF10588">
    <property type="entry name" value="NADH-G_4Fe-4S_3"/>
    <property type="match status" value="1"/>
</dbReference>
<dbReference type="InterPro" id="IPR036010">
    <property type="entry name" value="2Fe-2S_ferredoxin-like_sf"/>
</dbReference>
<evidence type="ECO:0000313" key="8">
    <source>
        <dbReference type="EMBL" id="VAW26421.1"/>
    </source>
</evidence>
<feature type="domain" description="4Fe-4S His(Cys)3-ligated-type" evidence="7">
    <location>
        <begin position="82"/>
        <end position="121"/>
    </location>
</feature>
<organism evidence="8">
    <name type="scientific">hydrothermal vent metagenome</name>
    <dbReference type="NCBI Taxonomy" id="652676"/>
    <lineage>
        <taxon>unclassified sequences</taxon>
        <taxon>metagenomes</taxon>
        <taxon>ecological metagenomes</taxon>
    </lineage>
</organism>
<dbReference type="GO" id="GO:0051539">
    <property type="term" value="F:4 iron, 4 sulfur cluster binding"/>
    <property type="evidence" value="ECO:0007669"/>
    <property type="project" value="UniProtKB-KW"/>
</dbReference>
<name>A0A3B0U5U4_9ZZZZ</name>
<accession>A0A3B0U5U4</accession>
<dbReference type="InterPro" id="IPR001041">
    <property type="entry name" value="2Fe-2S_ferredoxin-type"/>
</dbReference>
<comment type="cofactor">
    <cofactor evidence="1">
        <name>[4Fe-4S] cluster</name>
        <dbReference type="ChEBI" id="CHEBI:49883"/>
    </cofactor>
</comment>
<dbReference type="PROSITE" id="PS51085">
    <property type="entry name" value="2FE2S_FER_2"/>
    <property type="match status" value="1"/>
</dbReference>
<dbReference type="PROSITE" id="PS00642">
    <property type="entry name" value="COMPLEX1_75K_2"/>
    <property type="match status" value="1"/>
</dbReference>
<evidence type="ECO:0008006" key="9">
    <source>
        <dbReference type="Google" id="ProtNLM"/>
    </source>
</evidence>
<evidence type="ECO:0000256" key="3">
    <source>
        <dbReference type="ARBA" id="ARBA00022723"/>
    </source>
</evidence>
<evidence type="ECO:0000259" key="6">
    <source>
        <dbReference type="PROSITE" id="PS51085"/>
    </source>
</evidence>
<keyword evidence="4" id="KW-0408">Iron</keyword>
<keyword evidence="2" id="KW-0004">4Fe-4S</keyword>
<dbReference type="SUPFAM" id="SSF54292">
    <property type="entry name" value="2Fe-2S ferredoxin-like"/>
    <property type="match status" value="1"/>
</dbReference>
<dbReference type="Gene3D" id="3.30.70.20">
    <property type="match status" value="1"/>
</dbReference>
<dbReference type="Pfam" id="PF13510">
    <property type="entry name" value="Fer2_4"/>
    <property type="match status" value="1"/>
</dbReference>
<evidence type="ECO:0000256" key="2">
    <source>
        <dbReference type="ARBA" id="ARBA00022485"/>
    </source>
</evidence>
<dbReference type="SMART" id="SM00929">
    <property type="entry name" value="NADH-G_4Fe-4S_3"/>
    <property type="match status" value="1"/>
</dbReference>
<dbReference type="PROSITE" id="PS51839">
    <property type="entry name" value="4FE4S_HC3"/>
    <property type="match status" value="1"/>
</dbReference>
<feature type="domain" description="2Fe-2S ferredoxin-type" evidence="6">
    <location>
        <begin position="6"/>
        <end position="82"/>
    </location>
</feature>
<keyword evidence="5" id="KW-0411">Iron-sulfur</keyword>
<dbReference type="AlphaFoldDB" id="A0A3B0U5U4"/>
<evidence type="ECO:0000256" key="1">
    <source>
        <dbReference type="ARBA" id="ARBA00001966"/>
    </source>
</evidence>
<dbReference type="GO" id="GO:0016491">
    <property type="term" value="F:oxidoreductase activity"/>
    <property type="evidence" value="ECO:0007669"/>
    <property type="project" value="InterPro"/>
</dbReference>
<dbReference type="GO" id="GO:0008137">
    <property type="term" value="F:NADH dehydrogenase (ubiquinone) activity"/>
    <property type="evidence" value="ECO:0007669"/>
    <property type="project" value="InterPro"/>
</dbReference>
<dbReference type="InterPro" id="IPR000283">
    <property type="entry name" value="NADH_UbQ_OxRdtase_75kDa_su_CS"/>
</dbReference>
<sequence>MEKSENKIKINLDGKIIYAQKGSTIVESARENGIYIPTLCHFEGADPKACCRVCTVKINNRLMTSCTTPITAGMEIESNTDELNDLRKSIIELLFVSGNHFCPTCEKSGNCELQALAYRFKMLVPRFPFSFPRKEVDASSPKIIKEQNRCIACKRCIKTIRDEEGKHYFAYKNRGQHLEVVLDPVLGATMSDALAKKAMDNCPVGSILYKEKGFDQPIGTRKYDKQPIGSEIENQS</sequence>
<evidence type="ECO:0000256" key="5">
    <source>
        <dbReference type="ARBA" id="ARBA00023014"/>
    </source>
</evidence>
<dbReference type="InterPro" id="IPR016214">
    <property type="entry name" value="NAD-red_Hydgase_HoxS_gsu"/>
</dbReference>
<dbReference type="CDD" id="cd00207">
    <property type="entry name" value="fer2"/>
    <property type="match status" value="1"/>
</dbReference>